<dbReference type="PROSITE" id="PS51257">
    <property type="entry name" value="PROKAR_LIPOPROTEIN"/>
    <property type="match status" value="1"/>
</dbReference>
<keyword evidence="2" id="KW-0732">Signal</keyword>
<dbReference type="Pfam" id="PF11949">
    <property type="entry name" value="DUF3466"/>
    <property type="match status" value="1"/>
</dbReference>
<dbReference type="EMBL" id="CP092109">
    <property type="protein sequence ID" value="UWZ80241.1"/>
    <property type="molecule type" value="Genomic_DNA"/>
</dbReference>
<sequence length="527" mass="56727">MKRIFFLAAVLCLALTITACGGGSGDGDGGSIGSAIENDPRNQTPAIPNPTDPGAQPGPEAPAVGVLGELIDLKDLLQSREILNPPRGEQWYYSRAKAINDNGVIVGQSNFGTIPRAAAMWEKETGAEGLETFPSQFLFIHGGGIQCEQDSFPRVIRYSEAISVNNQNEIIGNSTTGDGWPQEEPREKKAFYYFDGQTVDLHQVVSAYFSQFSDLVVCATEAVDINGQGEILFTVVADRYEGEEWREEVQFGLVLSGSLEAPEFLFPSQVFGAKAKAVALNETGHVFVNSGDTVVFTDLNWGVGEVLNHLPGARQTFGVAINDSRFLNHDSFADPHIIGNSGNGLNPNDINVAEDDVQGFFWDGGAMYPVGHLGGGSSVVADLNNNDQVVGSATLEDGSVHAFLWTLVDKKGVIADLGTLGGRNSHALAINEAGEVVGYSQTGEFYEEQGVRLPIWRAFVWKDGVMYDLGSHDDFYDHAFMPPFPFSEAVAINEHGEIAGNSLTINVHSRGFFLAPEYPAVEESAAP</sequence>
<dbReference type="InterPro" id="IPR014262">
    <property type="entry name" value="HAF_rpt"/>
</dbReference>
<proteinExistence type="predicted"/>
<dbReference type="InterPro" id="IPR022562">
    <property type="entry name" value="DUF3466"/>
</dbReference>
<keyword evidence="4" id="KW-1185">Reference proteome</keyword>
<reference evidence="3" key="1">
    <citation type="journal article" date="2022" name="Environ. Microbiol.">
        <title>Geoalkalibacter halelectricus SAP #1 sp. nov. possessing extracellular electron transfer and mineral#reducing capabilities from a haloalkaline environment.</title>
        <authorList>
            <person name="Yadav S."/>
            <person name="Singh R."/>
            <person name="Sundharam S.S."/>
            <person name="Chaudhary S."/>
            <person name="Krishnamurthi S."/>
            <person name="Patil S.A."/>
        </authorList>
    </citation>
    <scope>NUCLEOTIDE SEQUENCE</scope>
    <source>
        <strain evidence="3">SAP-1</strain>
    </source>
</reference>
<evidence type="ECO:0000256" key="2">
    <source>
        <dbReference type="SAM" id="SignalP"/>
    </source>
</evidence>
<protein>
    <submittedName>
        <fullName evidence="3">DUF3466 family protein</fullName>
    </submittedName>
</protein>
<accession>A0ABY5ZSM9</accession>
<dbReference type="Proteomes" id="UP001060414">
    <property type="component" value="Chromosome"/>
</dbReference>
<dbReference type="RefSeq" id="WP_260748598.1">
    <property type="nucleotide sequence ID" value="NZ_CP092109.1"/>
</dbReference>
<feature type="chain" id="PRO_5045543505" evidence="2">
    <location>
        <begin position="22"/>
        <end position="527"/>
    </location>
</feature>
<name>A0ABY5ZSM9_9BACT</name>
<evidence type="ECO:0000313" key="4">
    <source>
        <dbReference type="Proteomes" id="UP001060414"/>
    </source>
</evidence>
<evidence type="ECO:0000256" key="1">
    <source>
        <dbReference type="SAM" id="MobiDB-lite"/>
    </source>
</evidence>
<dbReference type="NCBIfam" id="TIGR02913">
    <property type="entry name" value="HAF_rpt"/>
    <property type="match status" value="2"/>
</dbReference>
<gene>
    <name evidence="3" type="ORF">L9S41_02300</name>
</gene>
<feature type="signal peptide" evidence="2">
    <location>
        <begin position="1"/>
        <end position="21"/>
    </location>
</feature>
<feature type="region of interest" description="Disordered" evidence="1">
    <location>
        <begin position="30"/>
        <end position="61"/>
    </location>
</feature>
<evidence type="ECO:0000313" key="3">
    <source>
        <dbReference type="EMBL" id="UWZ80241.1"/>
    </source>
</evidence>
<organism evidence="3 4">
    <name type="scientific">Geoalkalibacter halelectricus</name>
    <dbReference type="NCBI Taxonomy" id="2847045"/>
    <lineage>
        <taxon>Bacteria</taxon>
        <taxon>Pseudomonadati</taxon>
        <taxon>Thermodesulfobacteriota</taxon>
        <taxon>Desulfuromonadia</taxon>
        <taxon>Desulfuromonadales</taxon>
        <taxon>Geoalkalibacteraceae</taxon>
        <taxon>Geoalkalibacter</taxon>
    </lineage>
</organism>